<feature type="compositionally biased region" description="Basic and acidic residues" evidence="2">
    <location>
        <begin position="102"/>
        <end position="114"/>
    </location>
</feature>
<feature type="region of interest" description="Disordered" evidence="2">
    <location>
        <begin position="184"/>
        <end position="327"/>
    </location>
</feature>
<dbReference type="GO" id="GO:0008270">
    <property type="term" value="F:zinc ion binding"/>
    <property type="evidence" value="ECO:0007669"/>
    <property type="project" value="UniProtKB-KW"/>
</dbReference>
<feature type="region of interest" description="Disordered" evidence="2">
    <location>
        <begin position="404"/>
        <end position="479"/>
    </location>
</feature>
<evidence type="ECO:0000256" key="1">
    <source>
        <dbReference type="PROSITE-ProRule" id="PRU00024"/>
    </source>
</evidence>
<feature type="compositionally biased region" description="Basic and acidic residues" evidence="2">
    <location>
        <begin position="467"/>
        <end position="476"/>
    </location>
</feature>
<evidence type="ECO:0000313" key="5">
    <source>
        <dbReference type="Proteomes" id="UP000770661"/>
    </source>
</evidence>
<dbReference type="SMART" id="SM00336">
    <property type="entry name" value="BBOX"/>
    <property type="match status" value="1"/>
</dbReference>
<comment type="caution">
    <text evidence="4">The sequence shown here is derived from an EMBL/GenBank/DDBJ whole genome shotgun (WGS) entry which is preliminary data.</text>
</comment>
<evidence type="ECO:0000256" key="2">
    <source>
        <dbReference type="SAM" id="MobiDB-lite"/>
    </source>
</evidence>
<sequence length="946" mass="107023">MMARKEEEDIMAKEEKEDDMAKEEEEDMARKEEDMMARKEEEEDDMARKEDRKEEEEDMARKDDRKEEEEDMARKEEKEGDMAKEEKEDDMAIKEEGEEEKEMMVERERRRDGTEPFQLDPSIPPTPSTPDSIPDSYTTCADDAASLLPSSPLSISYEDEDVNSRFEFPPKISRLGSIYSHLRRARCSSDALSSDSESDMYETRPKHDSLDTEPQKYEEEADVLDRKPKQSWSKESVVEDNSTIENQGDNDTTITLRRQLIREDDKTRVERDNQTGPSALHPTAATRDQTKRVPPAKPPRALAAPGRKDNRHKRRSREDPVRYENLTVQKLNAKKSVSMSNILEGNVEGDEACSRESQGQEREATGLLRPASDTQSLKRSLRTRSSFKYREAAKIVGALMSKRPPFGHLFHRRDALKTKNPLSKRRSNEIEKESPSSSPAEDKRQDERQDEMQEERQDEVETQATEFPRKPPRDNADVNGAAASLDKAQEMCPSHLALLNFYCAKCRVVVCRDCTVVAHSHSDNHQVLDTLDALATLRSDAATMLRHYTLLDTMHASLTGIYRRFTVMHRDVDINAIEKRLEEGKYLAEAVKEAEQMVTSWTNLHQIRECVRQWEERQDEWGDLVFLASRCALLTGMHIPSDTVFLRMGSWVMPTPWIQLSHLLQPYLRAASPFSPRKQHTRVGFKKALGLPSPLLSCAFATVASHRGGARVQEEISSAEGPARAARNQPFPYNARQVVLSNLIPYIILNPDIRYFVHVRGPRDADLTLVVVPVNDHARDSLKRRRNNSSRSLEVPPEDSFLPCSDAITLVEQQMTCGACKTRISASSMPLGPFSAPAIVKVSFSDVKVVSEGKGLPAVRGGVKRGDLVVEQSCGKRPILTVAVRDIGDLPALSLGHVTWGLDSLACLVGSEDSKRAEVMGFRAKIKATVRREEEAMYDLLFGMDL</sequence>
<dbReference type="Gene3D" id="3.30.160.60">
    <property type="entry name" value="Classic Zinc Finger"/>
    <property type="match status" value="1"/>
</dbReference>
<feature type="domain" description="B box-type" evidence="3">
    <location>
        <begin position="487"/>
        <end position="530"/>
    </location>
</feature>
<dbReference type="SUPFAM" id="SSF57845">
    <property type="entry name" value="B-box zinc-binding domain"/>
    <property type="match status" value="1"/>
</dbReference>
<gene>
    <name evidence="4" type="ORF">GWK47_048015</name>
</gene>
<keyword evidence="1" id="KW-0862">Zinc</keyword>
<feature type="region of interest" description="Disordered" evidence="2">
    <location>
        <begin position="348"/>
        <end position="383"/>
    </location>
</feature>
<feature type="compositionally biased region" description="Basic and acidic residues" evidence="2">
    <location>
        <begin position="426"/>
        <end position="455"/>
    </location>
</feature>
<feature type="compositionally biased region" description="Polar residues" evidence="2">
    <location>
        <begin position="230"/>
        <end position="256"/>
    </location>
</feature>
<dbReference type="Proteomes" id="UP000770661">
    <property type="component" value="Unassembled WGS sequence"/>
</dbReference>
<name>A0A8J4Y5Q6_CHIOP</name>
<feature type="compositionally biased region" description="Basic and acidic residues" evidence="2">
    <location>
        <begin position="352"/>
        <end position="364"/>
    </location>
</feature>
<feature type="compositionally biased region" description="Basic and acidic residues" evidence="2">
    <location>
        <begin position="28"/>
        <end position="52"/>
    </location>
</feature>
<dbReference type="Pfam" id="PF00643">
    <property type="entry name" value="zf-B_box"/>
    <property type="match status" value="1"/>
</dbReference>
<feature type="compositionally biased region" description="Basic and acidic residues" evidence="2">
    <location>
        <begin position="72"/>
        <end position="95"/>
    </location>
</feature>
<feature type="compositionally biased region" description="Basic and acidic residues" evidence="2">
    <location>
        <begin position="1"/>
        <end position="15"/>
    </location>
</feature>
<feature type="compositionally biased region" description="Basic and acidic residues" evidence="2">
    <location>
        <begin position="201"/>
        <end position="228"/>
    </location>
</feature>
<dbReference type="PROSITE" id="PS50119">
    <property type="entry name" value="ZF_BBOX"/>
    <property type="match status" value="1"/>
</dbReference>
<feature type="region of interest" description="Disordered" evidence="2">
    <location>
        <begin position="1"/>
        <end position="144"/>
    </location>
</feature>
<feature type="compositionally biased region" description="Acidic residues" evidence="2">
    <location>
        <begin position="16"/>
        <end position="27"/>
    </location>
</feature>
<keyword evidence="1" id="KW-0479">Metal-binding</keyword>
<reference evidence="4" key="1">
    <citation type="submission" date="2020-07" db="EMBL/GenBank/DDBJ databases">
        <title>The High-quality genome of the commercially important snow crab, Chionoecetes opilio.</title>
        <authorList>
            <person name="Jeong J.-H."/>
            <person name="Ryu S."/>
        </authorList>
    </citation>
    <scope>NUCLEOTIDE SEQUENCE</scope>
    <source>
        <strain evidence="4">MADBK_172401_WGS</strain>
        <tissue evidence="4">Digestive gland</tissue>
    </source>
</reference>
<protein>
    <recommendedName>
        <fullName evidence="3">B box-type domain-containing protein</fullName>
    </recommendedName>
</protein>
<evidence type="ECO:0000313" key="4">
    <source>
        <dbReference type="EMBL" id="KAG0720688.1"/>
    </source>
</evidence>
<organism evidence="4 5">
    <name type="scientific">Chionoecetes opilio</name>
    <name type="common">Atlantic snow crab</name>
    <name type="synonym">Cancer opilio</name>
    <dbReference type="NCBI Taxonomy" id="41210"/>
    <lineage>
        <taxon>Eukaryota</taxon>
        <taxon>Metazoa</taxon>
        <taxon>Ecdysozoa</taxon>
        <taxon>Arthropoda</taxon>
        <taxon>Crustacea</taxon>
        <taxon>Multicrustacea</taxon>
        <taxon>Malacostraca</taxon>
        <taxon>Eumalacostraca</taxon>
        <taxon>Eucarida</taxon>
        <taxon>Decapoda</taxon>
        <taxon>Pleocyemata</taxon>
        <taxon>Brachyura</taxon>
        <taxon>Eubrachyura</taxon>
        <taxon>Majoidea</taxon>
        <taxon>Majidae</taxon>
        <taxon>Chionoecetes</taxon>
    </lineage>
</organism>
<keyword evidence="1" id="KW-0863">Zinc-finger</keyword>
<proteinExistence type="predicted"/>
<feature type="compositionally biased region" description="Basic and acidic residues" evidence="2">
    <location>
        <begin position="260"/>
        <end position="273"/>
    </location>
</feature>
<dbReference type="EMBL" id="JACEEZ010012429">
    <property type="protein sequence ID" value="KAG0720688.1"/>
    <property type="molecule type" value="Genomic_DNA"/>
</dbReference>
<dbReference type="OrthoDB" id="264520at2759"/>
<feature type="compositionally biased region" description="Low complexity" evidence="2">
    <location>
        <begin position="129"/>
        <end position="144"/>
    </location>
</feature>
<evidence type="ECO:0000259" key="3">
    <source>
        <dbReference type="PROSITE" id="PS50119"/>
    </source>
</evidence>
<accession>A0A8J4Y5Q6</accession>
<dbReference type="AlphaFoldDB" id="A0A8J4Y5Q6"/>
<keyword evidence="5" id="KW-1185">Reference proteome</keyword>
<dbReference type="InterPro" id="IPR000315">
    <property type="entry name" value="Znf_B-box"/>
</dbReference>